<evidence type="ECO:0000313" key="1">
    <source>
        <dbReference type="EMBL" id="CAG8746590.1"/>
    </source>
</evidence>
<keyword evidence="2" id="KW-1185">Reference proteome</keyword>
<evidence type="ECO:0000313" key="2">
    <source>
        <dbReference type="Proteomes" id="UP000789920"/>
    </source>
</evidence>
<dbReference type="Proteomes" id="UP000789920">
    <property type="component" value="Unassembled WGS sequence"/>
</dbReference>
<gene>
    <name evidence="1" type="ORF">RPERSI_LOCUS13728</name>
</gene>
<dbReference type="EMBL" id="CAJVQC010030774">
    <property type="protein sequence ID" value="CAG8746590.1"/>
    <property type="molecule type" value="Genomic_DNA"/>
</dbReference>
<protein>
    <submittedName>
        <fullName evidence="1">33503_t:CDS:1</fullName>
    </submittedName>
</protein>
<name>A0ACA9QD43_9GLOM</name>
<proteinExistence type="predicted"/>
<feature type="non-terminal residue" evidence="1">
    <location>
        <position position="1"/>
    </location>
</feature>
<sequence>VKEVVKGLKLIKTQDWEAPWPQDLFSITALKLFYNNPPDQKYLEIRPNTSEDKLLFLSNTGGQMTVAAISAIIKRMD</sequence>
<accession>A0ACA9QD43</accession>
<comment type="caution">
    <text evidence="1">The sequence shown here is derived from an EMBL/GenBank/DDBJ whole genome shotgun (WGS) entry which is preliminary data.</text>
</comment>
<organism evidence="1 2">
    <name type="scientific">Racocetra persica</name>
    <dbReference type="NCBI Taxonomy" id="160502"/>
    <lineage>
        <taxon>Eukaryota</taxon>
        <taxon>Fungi</taxon>
        <taxon>Fungi incertae sedis</taxon>
        <taxon>Mucoromycota</taxon>
        <taxon>Glomeromycotina</taxon>
        <taxon>Glomeromycetes</taxon>
        <taxon>Diversisporales</taxon>
        <taxon>Gigasporaceae</taxon>
        <taxon>Racocetra</taxon>
    </lineage>
</organism>
<reference evidence="1" key="1">
    <citation type="submission" date="2021-06" db="EMBL/GenBank/DDBJ databases">
        <authorList>
            <person name="Kallberg Y."/>
            <person name="Tangrot J."/>
            <person name="Rosling A."/>
        </authorList>
    </citation>
    <scope>NUCLEOTIDE SEQUENCE</scope>
    <source>
        <strain evidence="1">MA461A</strain>
    </source>
</reference>